<dbReference type="InterPro" id="IPR036770">
    <property type="entry name" value="Ankyrin_rpt-contain_sf"/>
</dbReference>
<evidence type="ECO:0000313" key="5">
    <source>
        <dbReference type="Proteomes" id="UP001152799"/>
    </source>
</evidence>
<keyword evidence="2 3" id="KW-0040">ANK repeat</keyword>
<feature type="repeat" description="ANK" evidence="3">
    <location>
        <begin position="346"/>
        <end position="378"/>
    </location>
</feature>
<reference evidence="4" key="1">
    <citation type="submission" date="2022-01" db="EMBL/GenBank/DDBJ databases">
        <authorList>
            <person name="King R."/>
        </authorList>
    </citation>
    <scope>NUCLEOTIDE SEQUENCE</scope>
</reference>
<dbReference type="OrthoDB" id="194358at2759"/>
<evidence type="ECO:0000256" key="3">
    <source>
        <dbReference type="PROSITE-ProRule" id="PRU00023"/>
    </source>
</evidence>
<dbReference type="AlphaFoldDB" id="A0A9N9QIM5"/>
<dbReference type="Proteomes" id="UP001152799">
    <property type="component" value="Chromosome 1"/>
</dbReference>
<evidence type="ECO:0000313" key="4">
    <source>
        <dbReference type="EMBL" id="CAG9760192.1"/>
    </source>
</evidence>
<dbReference type="PANTHER" id="PTHR24123:SF33">
    <property type="entry name" value="PROTEIN HOS4"/>
    <property type="match status" value="1"/>
</dbReference>
<dbReference type="InterPro" id="IPR051165">
    <property type="entry name" value="Multifunctional_ANK_Repeat"/>
</dbReference>
<organism evidence="4 5">
    <name type="scientific">Ceutorhynchus assimilis</name>
    <name type="common">cabbage seed weevil</name>
    <dbReference type="NCBI Taxonomy" id="467358"/>
    <lineage>
        <taxon>Eukaryota</taxon>
        <taxon>Metazoa</taxon>
        <taxon>Ecdysozoa</taxon>
        <taxon>Arthropoda</taxon>
        <taxon>Hexapoda</taxon>
        <taxon>Insecta</taxon>
        <taxon>Pterygota</taxon>
        <taxon>Neoptera</taxon>
        <taxon>Endopterygota</taxon>
        <taxon>Coleoptera</taxon>
        <taxon>Polyphaga</taxon>
        <taxon>Cucujiformia</taxon>
        <taxon>Curculionidae</taxon>
        <taxon>Ceutorhynchinae</taxon>
        <taxon>Ceutorhynchus</taxon>
    </lineage>
</organism>
<dbReference type="PROSITE" id="PS50297">
    <property type="entry name" value="ANK_REP_REGION"/>
    <property type="match status" value="6"/>
</dbReference>
<sequence length="606" mass="66720">MQLLTLASLNNGKFQSRYEPKAEQENEYKIPHKESLPRFSFEVGGWKSLQPLKATSIFDFRVDCACGSIVCVKGFCIALQLNIILINNTEIVTSLLSRGASVDVKGESYYFESSMTPLHICASKAKKNFNIHIAKDLLNYDGASINSLTSKGYTPLYFASKRGIVEAVKLFLDWGADINASTKDNLSPLHVAIENGHKTVIKLLLECGAIVYNQDTDRSVLHFAVEIGSLLIVEEVLKYCPDVNNANFSFNNKEPDSNVKGEIAKLLLSKGAHVDVQTEYGKTTLLSSTKKGYAKVVEVLLEYNANVNLALKSGFTPLHISAQDGNLEISTMILNKGANVNAAGKNGITALHLAAKNGHAGVVKLLLECNAKFDSEFQFHNAPLLLECGAAVDNQDTDRSVLQLAVGIGSLLIVEEVLKYCPDINNATNRNSLEIAVRGCRGKGQKKQEEIAKLLISYGAKLNTQDETGKTPIFYATKNADLKMIELLLTNGAIVEDDPELLYIALRKEYKEIVEALLQHDADINACDNYGRTALHFTASDQHEYFRVRDYFPSLCSDNFSVFSFNNKEPDSNIKGEIAKLLLSKGAHVDVQTKYVKTTLLSSTKK</sequence>
<proteinExistence type="predicted"/>
<evidence type="ECO:0000256" key="2">
    <source>
        <dbReference type="ARBA" id="ARBA00023043"/>
    </source>
</evidence>
<dbReference type="Pfam" id="PF00023">
    <property type="entry name" value="Ank"/>
    <property type="match status" value="1"/>
</dbReference>
<keyword evidence="1" id="KW-0677">Repeat</keyword>
<name>A0A9N9QIM5_9CUCU</name>
<feature type="repeat" description="ANK" evidence="3">
    <location>
        <begin position="313"/>
        <end position="345"/>
    </location>
</feature>
<dbReference type="SMART" id="SM00248">
    <property type="entry name" value="ANK"/>
    <property type="match status" value="13"/>
</dbReference>
<feature type="repeat" description="ANK" evidence="3">
    <location>
        <begin position="468"/>
        <end position="500"/>
    </location>
</feature>
<keyword evidence="5" id="KW-1185">Reference proteome</keyword>
<dbReference type="PROSITE" id="PS50088">
    <property type="entry name" value="ANK_REPEAT"/>
    <property type="match status" value="7"/>
</dbReference>
<dbReference type="PANTHER" id="PTHR24123">
    <property type="entry name" value="ANKYRIN REPEAT-CONTAINING"/>
    <property type="match status" value="1"/>
</dbReference>
<dbReference type="EMBL" id="OU892277">
    <property type="protein sequence ID" value="CAG9760192.1"/>
    <property type="molecule type" value="Genomic_DNA"/>
</dbReference>
<feature type="repeat" description="ANK" evidence="3">
    <location>
        <begin position="280"/>
        <end position="312"/>
    </location>
</feature>
<dbReference type="PRINTS" id="PR01415">
    <property type="entry name" value="ANKYRIN"/>
</dbReference>
<dbReference type="Pfam" id="PF12796">
    <property type="entry name" value="Ank_2"/>
    <property type="match status" value="4"/>
</dbReference>
<accession>A0A9N9QIM5</accession>
<dbReference type="InterPro" id="IPR002110">
    <property type="entry name" value="Ankyrin_rpt"/>
</dbReference>
<gene>
    <name evidence="4" type="ORF">CEUTPL_LOCUS928</name>
</gene>
<evidence type="ECO:0000256" key="1">
    <source>
        <dbReference type="ARBA" id="ARBA00022737"/>
    </source>
</evidence>
<protein>
    <submittedName>
        <fullName evidence="4">Uncharacterized protein</fullName>
    </submittedName>
</protein>
<feature type="repeat" description="ANK" evidence="3">
    <location>
        <begin position="497"/>
        <end position="529"/>
    </location>
</feature>
<dbReference type="SUPFAM" id="SSF48403">
    <property type="entry name" value="Ankyrin repeat"/>
    <property type="match status" value="2"/>
</dbReference>
<feature type="repeat" description="ANK" evidence="3">
    <location>
        <begin position="184"/>
        <end position="216"/>
    </location>
</feature>
<dbReference type="Gene3D" id="1.25.40.20">
    <property type="entry name" value="Ankyrin repeat-containing domain"/>
    <property type="match status" value="5"/>
</dbReference>
<feature type="repeat" description="ANK" evidence="3">
    <location>
        <begin position="151"/>
        <end position="183"/>
    </location>
</feature>